<protein>
    <recommendedName>
        <fullName evidence="1">DUF8082 domain-containing protein</fullName>
    </recommendedName>
</protein>
<evidence type="ECO:0000313" key="2">
    <source>
        <dbReference type="EMBL" id="GGA38982.1"/>
    </source>
</evidence>
<gene>
    <name evidence="2" type="ORF">GCM10010981_30300</name>
</gene>
<organism evidence="2 3">
    <name type="scientific">Dyella nitratireducens</name>
    <dbReference type="NCBI Taxonomy" id="1849580"/>
    <lineage>
        <taxon>Bacteria</taxon>
        <taxon>Pseudomonadati</taxon>
        <taxon>Pseudomonadota</taxon>
        <taxon>Gammaproteobacteria</taxon>
        <taxon>Lysobacterales</taxon>
        <taxon>Rhodanobacteraceae</taxon>
        <taxon>Dyella</taxon>
    </lineage>
</organism>
<name>A0ABQ1G8S6_9GAMM</name>
<feature type="domain" description="DUF8082" evidence="1">
    <location>
        <begin position="135"/>
        <end position="184"/>
    </location>
</feature>
<dbReference type="Proteomes" id="UP000620046">
    <property type="component" value="Unassembled WGS sequence"/>
</dbReference>
<comment type="caution">
    <text evidence="2">The sequence shown here is derived from an EMBL/GenBank/DDBJ whole genome shotgun (WGS) entry which is preliminary data.</text>
</comment>
<dbReference type="EMBL" id="BMJA01000002">
    <property type="protein sequence ID" value="GGA38982.1"/>
    <property type="molecule type" value="Genomic_DNA"/>
</dbReference>
<keyword evidence="3" id="KW-1185">Reference proteome</keyword>
<reference evidence="3" key="1">
    <citation type="journal article" date="2019" name="Int. J. Syst. Evol. Microbiol.">
        <title>The Global Catalogue of Microorganisms (GCM) 10K type strain sequencing project: providing services to taxonomists for standard genome sequencing and annotation.</title>
        <authorList>
            <consortium name="The Broad Institute Genomics Platform"/>
            <consortium name="The Broad Institute Genome Sequencing Center for Infectious Disease"/>
            <person name="Wu L."/>
            <person name="Ma J."/>
        </authorList>
    </citation>
    <scope>NUCLEOTIDE SEQUENCE [LARGE SCALE GENOMIC DNA]</scope>
    <source>
        <strain evidence="3">CGMCC 1.15439</strain>
    </source>
</reference>
<sequence>MVTEFRPLIEVLRELQRLVQKKVSGHFFIATESNHSSMILLRNGQVDEVTFSRYRSDEAVKQLAGVSAARARFQPGKFDASAGRTPLGEAALQWLLGGFESDKAVQQRVAPAAAPSAPPKTDAEASREIVEKVTLTYLGPIGTLICDEAFSSSGNMDQVLEQIGSNLSTPEEIRRFMEEVRSALARG</sequence>
<accession>A0ABQ1G8S6</accession>
<dbReference type="Pfam" id="PF26309">
    <property type="entry name" value="DUF8082"/>
    <property type="match status" value="1"/>
</dbReference>
<dbReference type="InterPro" id="IPR058395">
    <property type="entry name" value="DUF8082"/>
</dbReference>
<proteinExistence type="predicted"/>
<evidence type="ECO:0000313" key="3">
    <source>
        <dbReference type="Proteomes" id="UP000620046"/>
    </source>
</evidence>
<dbReference type="RefSeq" id="WP_188795109.1">
    <property type="nucleotide sequence ID" value="NZ_BMJA01000002.1"/>
</dbReference>
<evidence type="ECO:0000259" key="1">
    <source>
        <dbReference type="Pfam" id="PF26309"/>
    </source>
</evidence>